<dbReference type="InterPro" id="IPR000719">
    <property type="entry name" value="Prot_kinase_dom"/>
</dbReference>
<dbReference type="Gene3D" id="1.10.510.10">
    <property type="entry name" value="Transferase(Phosphotransferase) domain 1"/>
    <property type="match status" value="1"/>
</dbReference>
<dbReference type="Proteomes" id="UP000825002">
    <property type="component" value="Unassembled WGS sequence"/>
</dbReference>
<dbReference type="PROSITE" id="PS50172">
    <property type="entry name" value="BRCT"/>
    <property type="match status" value="1"/>
</dbReference>
<comment type="caution">
    <text evidence="4">The sequence shown here is derived from an EMBL/GenBank/DDBJ whole genome shotgun (WGS) entry which is preliminary data.</text>
</comment>
<dbReference type="InterPro" id="IPR038401">
    <property type="entry name" value="Rev1_C_sf"/>
</dbReference>
<feature type="compositionally biased region" description="Low complexity" evidence="1">
    <location>
        <begin position="627"/>
        <end position="639"/>
    </location>
</feature>
<sequence>MPIRWLAPECIKDKIFTHQSDVWAFGVSVWELLTYGKCPYENCQDPQNLGQLLDKGERLPHPKYASLDVYMVMWRCWYNDPKARPSFHELSDTFAKYARDPGRYLAIPGDKLMKLPFYSPQDEHNLFKAQGVPIEGGPEKVVAAEDYLHLRSSDTPVPLTPCNKFIKDRGFDLEHGDDSPVPKYAPVTLLDQDNDFSAPDNDTVGDANNNSRLYERKKLDTLNVGATDIPGQYDNMDYHGSDAMSQNLSGILNKFQLDSNAMDASVPLTPCNKFIQDHDFDIDDDNYLLPSPGPHFNGYPHFSNGSRVFEWPEVCQSNVRTLDNLEYLLTANNYNYLNHNINNQPQLLPGNAVKPEEGQKRYRAKFRQICRNHQAIKLKDHNNLNNSEEMAQLTLHTGMSSLDSQMNTPLTPSCPNTPRLNLVTDVAPLRLSHSSSNSSQSFDEKMTYNSDDQTKGLRFIWSYFIMGDRTGMSRTDRTNGYEDSRGYMQAKKSKLADQNNEIREVLRNRHRSMKTDLFKGVSINVNGRTKPTADELKRLILLNGGEYHPYYRYRTTKFMIATNLAFAKIKQLRPDDRIVRPEWIMDSIAEGRLLPYKDYQIFAEEPRGKTSSDVRVPETNTQYSKHSSNTSNSRRSSNSDLPEKTKSRDIRSMFAQAANTTCKRSLSDTSISNPISLSREVDLIECQDARTETSTHSQLERVNSALLSETSNCSIDQKTNVDSVGNSSKIKANLCGTDKLNTILDLIKEWIGCPEGITDEDTACVINFFFDMMSEKNFHTRLYMIVETFRERVVEYGQCEWVDLFNNIIGCVKVELNSGDEQSKNLSETLCLIE</sequence>
<dbReference type="Gene3D" id="1.20.58.1280">
    <property type="entry name" value="DNA repair protein Rev1, C-terminal domain"/>
    <property type="match status" value="1"/>
</dbReference>
<organism evidence="4 5">
    <name type="scientific">Fragariocoptes setiger</name>
    <dbReference type="NCBI Taxonomy" id="1670756"/>
    <lineage>
        <taxon>Eukaryota</taxon>
        <taxon>Metazoa</taxon>
        <taxon>Ecdysozoa</taxon>
        <taxon>Arthropoda</taxon>
        <taxon>Chelicerata</taxon>
        <taxon>Arachnida</taxon>
        <taxon>Acari</taxon>
        <taxon>Acariformes</taxon>
        <taxon>Trombidiformes</taxon>
        <taxon>Prostigmata</taxon>
        <taxon>Eupodina</taxon>
        <taxon>Eriophyoidea</taxon>
        <taxon>Phytoptidae</taxon>
        <taxon>Fragariocoptes</taxon>
    </lineage>
</organism>
<dbReference type="Gene3D" id="3.40.50.10190">
    <property type="entry name" value="BRCT domain"/>
    <property type="match status" value="1"/>
</dbReference>
<gene>
    <name evidence="4" type="primary">Egfr</name>
    <name evidence="4" type="ORF">GZH46_00747</name>
</gene>
<name>A0ABQ7SBC1_9ACAR</name>
<keyword evidence="4" id="KW-0675">Receptor</keyword>
<feature type="domain" description="Protein kinase" evidence="2">
    <location>
        <begin position="1"/>
        <end position="95"/>
    </location>
</feature>
<dbReference type="PANTHER" id="PTHR45990">
    <property type="entry name" value="DNA REPAIR PROTEIN REV1"/>
    <property type="match status" value="1"/>
</dbReference>
<dbReference type="PROSITE" id="PS50011">
    <property type="entry name" value="PROTEIN_KINASE_DOM"/>
    <property type="match status" value="1"/>
</dbReference>
<dbReference type="SUPFAM" id="SSF56112">
    <property type="entry name" value="Protein kinase-like (PK-like)"/>
    <property type="match status" value="1"/>
</dbReference>
<evidence type="ECO:0000259" key="2">
    <source>
        <dbReference type="PROSITE" id="PS50011"/>
    </source>
</evidence>
<dbReference type="PANTHER" id="PTHR45990:SF1">
    <property type="entry name" value="DNA REPAIR PROTEIN REV1"/>
    <property type="match status" value="1"/>
</dbReference>
<dbReference type="CDD" id="cd17719">
    <property type="entry name" value="BRCT_Rev1"/>
    <property type="match status" value="1"/>
</dbReference>
<evidence type="ECO:0000259" key="3">
    <source>
        <dbReference type="PROSITE" id="PS50172"/>
    </source>
</evidence>
<protein>
    <submittedName>
        <fullName evidence="4">Epidermal growth factor receptor</fullName>
    </submittedName>
</protein>
<dbReference type="InterPro" id="IPR001357">
    <property type="entry name" value="BRCT_dom"/>
</dbReference>
<evidence type="ECO:0000313" key="4">
    <source>
        <dbReference type="EMBL" id="KAG9510704.1"/>
    </source>
</evidence>
<accession>A0ABQ7SBC1</accession>
<feature type="compositionally biased region" description="Polar residues" evidence="1">
    <location>
        <begin position="617"/>
        <end position="626"/>
    </location>
</feature>
<feature type="region of interest" description="Disordered" evidence="1">
    <location>
        <begin position="607"/>
        <end position="649"/>
    </location>
</feature>
<dbReference type="InterPro" id="IPR001245">
    <property type="entry name" value="Ser-Thr/Tyr_kinase_cat_dom"/>
</dbReference>
<dbReference type="InterPro" id="IPR036420">
    <property type="entry name" value="BRCT_dom_sf"/>
</dbReference>
<feature type="compositionally biased region" description="Basic and acidic residues" evidence="1">
    <location>
        <begin position="607"/>
        <end position="616"/>
    </location>
</feature>
<reference evidence="4 5" key="1">
    <citation type="submission" date="2020-10" db="EMBL/GenBank/DDBJ databases">
        <authorList>
            <person name="Klimov P.B."/>
            <person name="Dyachkov S.M."/>
            <person name="Chetverikov P.E."/>
        </authorList>
    </citation>
    <scope>NUCLEOTIDE SEQUENCE [LARGE SCALE GENOMIC DNA]</scope>
    <source>
        <strain evidence="4">BMOC 18-1129-001#AD2665</strain>
        <tissue evidence="4">Entire mites</tissue>
    </source>
</reference>
<dbReference type="SMART" id="SM00292">
    <property type="entry name" value="BRCT"/>
    <property type="match status" value="1"/>
</dbReference>
<evidence type="ECO:0000313" key="5">
    <source>
        <dbReference type="Proteomes" id="UP000825002"/>
    </source>
</evidence>
<dbReference type="PRINTS" id="PR00109">
    <property type="entry name" value="TYRKINASE"/>
</dbReference>
<keyword evidence="5" id="KW-1185">Reference proteome</keyword>
<dbReference type="InterPro" id="IPR011009">
    <property type="entry name" value="Kinase-like_dom_sf"/>
</dbReference>
<feature type="domain" description="BRCT" evidence="3">
    <location>
        <begin position="513"/>
        <end position="601"/>
    </location>
</feature>
<dbReference type="Pfam" id="PF07714">
    <property type="entry name" value="PK_Tyr_Ser-Thr"/>
    <property type="match status" value="1"/>
</dbReference>
<evidence type="ECO:0000256" key="1">
    <source>
        <dbReference type="SAM" id="MobiDB-lite"/>
    </source>
</evidence>
<proteinExistence type="predicted"/>
<dbReference type="SMART" id="SM00219">
    <property type="entry name" value="TyrKc"/>
    <property type="match status" value="1"/>
</dbReference>
<dbReference type="Pfam" id="PF00533">
    <property type="entry name" value="BRCT"/>
    <property type="match status" value="1"/>
</dbReference>
<dbReference type="InterPro" id="IPR020635">
    <property type="entry name" value="Tyr_kinase_cat_dom"/>
</dbReference>
<dbReference type="EMBL" id="JAIFTH010000091">
    <property type="protein sequence ID" value="KAG9510704.1"/>
    <property type="molecule type" value="Genomic_DNA"/>
</dbReference>
<dbReference type="SUPFAM" id="SSF52113">
    <property type="entry name" value="BRCT domain"/>
    <property type="match status" value="1"/>
</dbReference>